<dbReference type="CDD" id="cd07061">
    <property type="entry name" value="HP_HAP_like"/>
    <property type="match status" value="1"/>
</dbReference>
<dbReference type="AlphaFoldDB" id="A0A0D2E7K8"/>
<feature type="compositionally biased region" description="Low complexity" evidence="4">
    <location>
        <begin position="406"/>
        <end position="415"/>
    </location>
</feature>
<proteinExistence type="inferred from homology"/>
<dbReference type="EMBL" id="KN847335">
    <property type="protein sequence ID" value="KIW43804.1"/>
    <property type="molecule type" value="Genomic_DNA"/>
</dbReference>
<dbReference type="VEuPathDB" id="FungiDB:PV06_04869"/>
<dbReference type="Proteomes" id="UP000053342">
    <property type="component" value="Unassembled WGS sequence"/>
</dbReference>
<dbReference type="RefSeq" id="XP_016264020.1">
    <property type="nucleotide sequence ID" value="XM_016405814.1"/>
</dbReference>
<dbReference type="HOGENOM" id="CLU_030431_3_1_1"/>
<evidence type="ECO:0000256" key="3">
    <source>
        <dbReference type="ARBA" id="ARBA00022801"/>
    </source>
</evidence>
<evidence type="ECO:0000313" key="5">
    <source>
        <dbReference type="EMBL" id="KIW43804.1"/>
    </source>
</evidence>
<comment type="similarity">
    <text evidence="1">Belongs to the histidine acid phosphatase family.</text>
</comment>
<feature type="region of interest" description="Disordered" evidence="4">
    <location>
        <begin position="433"/>
        <end position="461"/>
    </location>
</feature>
<dbReference type="Gene3D" id="3.40.50.1240">
    <property type="entry name" value="Phosphoglycerate mutase-like"/>
    <property type="match status" value="1"/>
</dbReference>
<feature type="compositionally biased region" description="Low complexity" evidence="4">
    <location>
        <begin position="433"/>
        <end position="454"/>
    </location>
</feature>
<dbReference type="OrthoDB" id="10257284at2759"/>
<name>A0A0D2E7K8_9EURO</name>
<keyword evidence="3" id="KW-0378">Hydrolase</keyword>
<protein>
    <recommendedName>
        <fullName evidence="2">3-phytase</fullName>
        <ecNumber evidence="2">3.1.3.8</ecNumber>
    </recommendedName>
</protein>
<dbReference type="PANTHER" id="PTHR11567">
    <property type="entry name" value="ACID PHOSPHATASE-RELATED"/>
    <property type="match status" value="1"/>
</dbReference>
<evidence type="ECO:0000256" key="2">
    <source>
        <dbReference type="ARBA" id="ARBA00012632"/>
    </source>
</evidence>
<evidence type="ECO:0000256" key="1">
    <source>
        <dbReference type="ARBA" id="ARBA00005375"/>
    </source>
</evidence>
<keyword evidence="6" id="KW-1185">Reference proteome</keyword>
<gene>
    <name evidence="5" type="ORF">PV06_04869</name>
</gene>
<dbReference type="InterPro" id="IPR029033">
    <property type="entry name" value="His_PPase_superfam"/>
</dbReference>
<evidence type="ECO:0000256" key="4">
    <source>
        <dbReference type="SAM" id="MobiDB-lite"/>
    </source>
</evidence>
<dbReference type="GeneID" id="27356943"/>
<sequence length="564" mass="62713">MTTLTPRTPYSQEELNKLYPKGLELRLVQVLLRHGERAPVSARFGNAGLPAYWPYCNAAQRLRSVTMTTNDVSQWDSLQWRRRLETFGNDDGPLIAAGPAGEVDGICQFGELTDKGRQTTYELGRRLRHLYVDQLHFMPKLIANADLIYLRATPLPRALESVQQTFWGMYPLTARTASFPAPTIVTRTPADETLFPNDSNCRRFAQLSRAFAQRAADRWNETDDMRYLTKLMGKWMPESSPNVAVDSHPRLSGIMDTINSTLAHGRETRLPKEFYDAKARDIIDKIGVEEWFAGYNENREYRTLGIGSLMGDIVERMTSKVEGAGLSINEIGGENGRLGKGRGGEMGIRFAMSGCHDTTLAGVLTSLGAFNGEKWPPYTSHIAFELFRARNDEDSDDSGKDTEFLTPTTPTSTEPKAQDTKPGLFASFLGLRGSETQSSSNSGSSSPLSTPKLSRGSGIATSIPPKDLVARSAWSELSEKQKERLDGYYVRVRYNDKVMRVPACAKEGNNYQGDDTLCTFEAFKRVCDSYTPKNWKVQCGQNLDKPADGLESPAQMAGQIENGF</sequence>
<feature type="compositionally biased region" description="Basic and acidic residues" evidence="4">
    <location>
        <begin position="392"/>
        <end position="403"/>
    </location>
</feature>
<dbReference type="InterPro" id="IPR000560">
    <property type="entry name" value="His_Pase_clade-2"/>
</dbReference>
<feature type="region of interest" description="Disordered" evidence="4">
    <location>
        <begin position="392"/>
        <end position="421"/>
    </location>
</feature>
<evidence type="ECO:0000313" key="6">
    <source>
        <dbReference type="Proteomes" id="UP000053342"/>
    </source>
</evidence>
<dbReference type="SUPFAM" id="SSF53254">
    <property type="entry name" value="Phosphoglycerate mutase-like"/>
    <property type="match status" value="1"/>
</dbReference>
<dbReference type="InterPro" id="IPR033379">
    <property type="entry name" value="Acid_Pase_AS"/>
</dbReference>
<dbReference type="PANTHER" id="PTHR11567:SF110">
    <property type="entry name" value="2-PHOSPHOXYLOSE PHOSPHATASE 1"/>
    <property type="match status" value="1"/>
</dbReference>
<dbReference type="InterPro" id="IPR050645">
    <property type="entry name" value="Histidine_acid_phosphatase"/>
</dbReference>
<organism evidence="5 6">
    <name type="scientific">Exophiala oligosperma</name>
    <dbReference type="NCBI Taxonomy" id="215243"/>
    <lineage>
        <taxon>Eukaryota</taxon>
        <taxon>Fungi</taxon>
        <taxon>Dikarya</taxon>
        <taxon>Ascomycota</taxon>
        <taxon>Pezizomycotina</taxon>
        <taxon>Eurotiomycetes</taxon>
        <taxon>Chaetothyriomycetidae</taxon>
        <taxon>Chaetothyriales</taxon>
        <taxon>Herpotrichiellaceae</taxon>
        <taxon>Exophiala</taxon>
    </lineage>
</organism>
<accession>A0A0D2E7K8</accession>
<dbReference type="PROSITE" id="PS00616">
    <property type="entry name" value="HIS_ACID_PHOSPHAT_1"/>
    <property type="match status" value="1"/>
</dbReference>
<dbReference type="Pfam" id="PF00328">
    <property type="entry name" value="His_Phos_2"/>
    <property type="match status" value="1"/>
</dbReference>
<reference evidence="5 6" key="1">
    <citation type="submission" date="2015-01" db="EMBL/GenBank/DDBJ databases">
        <title>The Genome Sequence of Exophiala oligosperma CBS72588.</title>
        <authorList>
            <consortium name="The Broad Institute Genomics Platform"/>
            <person name="Cuomo C."/>
            <person name="de Hoog S."/>
            <person name="Gorbushina A."/>
            <person name="Stielow B."/>
            <person name="Teixiera M."/>
            <person name="Abouelleil A."/>
            <person name="Chapman S.B."/>
            <person name="Priest M."/>
            <person name="Young S.K."/>
            <person name="Wortman J."/>
            <person name="Nusbaum C."/>
            <person name="Birren B."/>
        </authorList>
    </citation>
    <scope>NUCLEOTIDE SEQUENCE [LARGE SCALE GENOMIC DNA]</scope>
    <source>
        <strain evidence="5 6">CBS 72588</strain>
    </source>
</reference>
<dbReference type="STRING" id="215243.A0A0D2E7K8"/>
<dbReference type="EC" id="3.1.3.8" evidence="2"/>
<dbReference type="GO" id="GO:0016158">
    <property type="term" value="F:inositol hexakisphosphate 3-phosphatase activity"/>
    <property type="evidence" value="ECO:0007669"/>
    <property type="project" value="UniProtKB-EC"/>
</dbReference>